<keyword evidence="1" id="KW-0813">Transport</keyword>
<name>A0A9X1FUT4_9RHOB</name>
<dbReference type="Proteomes" id="UP001138661">
    <property type="component" value="Unassembled WGS sequence"/>
</dbReference>
<evidence type="ECO:0000313" key="5">
    <source>
        <dbReference type="EMBL" id="MBW4707515.1"/>
    </source>
</evidence>
<keyword evidence="3 5" id="KW-0067">ATP-binding</keyword>
<evidence type="ECO:0000313" key="6">
    <source>
        <dbReference type="Proteomes" id="UP001138661"/>
    </source>
</evidence>
<organism evidence="5 6">
    <name type="scientific">Roseobacter insulae</name>
    <dbReference type="NCBI Taxonomy" id="2859783"/>
    <lineage>
        <taxon>Bacteria</taxon>
        <taxon>Pseudomonadati</taxon>
        <taxon>Pseudomonadota</taxon>
        <taxon>Alphaproteobacteria</taxon>
        <taxon>Rhodobacterales</taxon>
        <taxon>Roseobacteraceae</taxon>
        <taxon>Roseobacter</taxon>
    </lineage>
</organism>
<keyword evidence="6" id="KW-1185">Reference proteome</keyword>
<reference evidence="5" key="1">
    <citation type="submission" date="2021-07" db="EMBL/GenBank/DDBJ databases">
        <title>Roseobacter insulae sp. nov., isolated from a tidal flat.</title>
        <authorList>
            <person name="Park S."/>
            <person name="Yoon J.-H."/>
        </authorList>
    </citation>
    <scope>NUCLEOTIDE SEQUENCE</scope>
    <source>
        <strain evidence="5">YSTF-M11</strain>
    </source>
</reference>
<dbReference type="GO" id="GO:0016887">
    <property type="term" value="F:ATP hydrolysis activity"/>
    <property type="evidence" value="ECO:0007669"/>
    <property type="project" value="InterPro"/>
</dbReference>
<comment type="caution">
    <text evidence="5">The sequence shown here is derived from an EMBL/GenBank/DDBJ whole genome shotgun (WGS) entry which is preliminary data.</text>
</comment>
<proteinExistence type="predicted"/>
<dbReference type="InterPro" id="IPR051120">
    <property type="entry name" value="ABC_AA/LPS_Transport"/>
</dbReference>
<protein>
    <submittedName>
        <fullName evidence="5">ABC transporter ATP-binding protein</fullName>
    </submittedName>
</protein>
<keyword evidence="2" id="KW-0547">Nucleotide-binding</keyword>
<dbReference type="AlphaFoldDB" id="A0A9X1FUT4"/>
<dbReference type="GO" id="GO:0005524">
    <property type="term" value="F:ATP binding"/>
    <property type="evidence" value="ECO:0007669"/>
    <property type="project" value="UniProtKB-KW"/>
</dbReference>
<evidence type="ECO:0000256" key="1">
    <source>
        <dbReference type="ARBA" id="ARBA00022448"/>
    </source>
</evidence>
<dbReference type="InterPro" id="IPR003593">
    <property type="entry name" value="AAA+_ATPase"/>
</dbReference>
<dbReference type="CDD" id="cd03219">
    <property type="entry name" value="ABC_Mj1267_LivG_branched"/>
    <property type="match status" value="1"/>
</dbReference>
<feature type="domain" description="ABC transporter" evidence="4">
    <location>
        <begin position="4"/>
        <end position="229"/>
    </location>
</feature>
<sequence>MMLLETKLLTKIYGGLTAVEAVDFSLRQGLVHALIGPNGAGKSTFVGMVSGRTPATSGEVWFDGQNISAWPAHKRMRLGMAYTFQITAIYARLSLFENIALAQGMRDQDAALDALGRVGLDERLDQLAGDLSYGHQRLLEFAMGVAQSPRLLILDEPTQGLSESEIAGFNTLIRSLAGETTILLIEHNMDVVMSLADEVTVLQQGRVLSSGTPETVSADPLVQDAYLGRETC</sequence>
<dbReference type="InterPro" id="IPR003439">
    <property type="entry name" value="ABC_transporter-like_ATP-bd"/>
</dbReference>
<evidence type="ECO:0000256" key="2">
    <source>
        <dbReference type="ARBA" id="ARBA00022741"/>
    </source>
</evidence>
<gene>
    <name evidence="5" type="ORF">KX928_06930</name>
</gene>
<dbReference type="RefSeq" id="WP_219500439.1">
    <property type="nucleotide sequence ID" value="NZ_JAHXDN010000002.1"/>
</dbReference>
<dbReference type="GO" id="GO:0005886">
    <property type="term" value="C:plasma membrane"/>
    <property type="evidence" value="ECO:0007669"/>
    <property type="project" value="TreeGrafter"/>
</dbReference>
<evidence type="ECO:0000256" key="3">
    <source>
        <dbReference type="ARBA" id="ARBA00022840"/>
    </source>
</evidence>
<dbReference type="PANTHER" id="PTHR45772:SF9">
    <property type="entry name" value="CONSERVED COMPONENT OF ABC TRANSPORTER FOR NATURAL AMINO ACIDS"/>
    <property type="match status" value="1"/>
</dbReference>
<accession>A0A9X1FUT4</accession>
<dbReference type="Pfam" id="PF12399">
    <property type="entry name" value="BCA_ABC_TP_C"/>
    <property type="match status" value="1"/>
</dbReference>
<dbReference type="PANTHER" id="PTHR45772">
    <property type="entry name" value="CONSERVED COMPONENT OF ABC TRANSPORTER FOR NATURAL AMINO ACIDS-RELATED"/>
    <property type="match status" value="1"/>
</dbReference>
<dbReference type="Pfam" id="PF00005">
    <property type="entry name" value="ABC_tran"/>
    <property type="match status" value="1"/>
</dbReference>
<dbReference type="InterPro" id="IPR032823">
    <property type="entry name" value="BCA_ABC_TP_C"/>
</dbReference>
<evidence type="ECO:0000259" key="4">
    <source>
        <dbReference type="PROSITE" id="PS50893"/>
    </source>
</evidence>
<dbReference type="PROSITE" id="PS50893">
    <property type="entry name" value="ABC_TRANSPORTER_2"/>
    <property type="match status" value="1"/>
</dbReference>
<dbReference type="EMBL" id="JAHXDN010000002">
    <property type="protein sequence ID" value="MBW4707515.1"/>
    <property type="molecule type" value="Genomic_DNA"/>
</dbReference>
<dbReference type="SMART" id="SM00382">
    <property type="entry name" value="AAA"/>
    <property type="match status" value="1"/>
</dbReference>